<evidence type="ECO:0000256" key="4">
    <source>
        <dbReference type="ARBA" id="ARBA00004123"/>
    </source>
</evidence>
<dbReference type="FunFam" id="1.10.10.10:FF:000214">
    <property type="entry name" value="Methylated-DNA--protein-cysteine methyltransferase"/>
    <property type="match status" value="1"/>
</dbReference>
<dbReference type="RefSeq" id="XP_006867539.1">
    <property type="nucleotide sequence ID" value="XM_006867477.1"/>
</dbReference>
<dbReference type="NCBIfam" id="TIGR00589">
    <property type="entry name" value="ogt"/>
    <property type="match status" value="1"/>
</dbReference>
<dbReference type="EC" id="2.1.1.63" evidence="6"/>
<dbReference type="SUPFAM" id="SSF46767">
    <property type="entry name" value="Methylated DNA-protein cysteine methyltransferase, C-terminal domain"/>
    <property type="match status" value="1"/>
</dbReference>
<evidence type="ECO:0000256" key="14">
    <source>
        <dbReference type="ARBA" id="ARBA00023125"/>
    </source>
</evidence>
<dbReference type="Pfam" id="PF01035">
    <property type="entry name" value="DNA_binding_1"/>
    <property type="match status" value="1"/>
</dbReference>
<evidence type="ECO:0000256" key="1">
    <source>
        <dbReference type="ARBA" id="ARBA00001286"/>
    </source>
</evidence>
<evidence type="ECO:0000256" key="6">
    <source>
        <dbReference type="ARBA" id="ARBA00011918"/>
    </source>
</evidence>
<dbReference type="InterPro" id="IPR008332">
    <property type="entry name" value="MethylG_MeTrfase_N"/>
</dbReference>
<dbReference type="PANTHER" id="PTHR46460:SF1">
    <property type="entry name" value="METHYLATED-DNA--PROTEIN-CYSTEINE METHYLTRANSFERASE"/>
    <property type="match status" value="1"/>
</dbReference>
<evidence type="ECO:0000256" key="10">
    <source>
        <dbReference type="ARBA" id="ARBA00022679"/>
    </source>
</evidence>
<evidence type="ECO:0000313" key="23">
    <source>
        <dbReference type="RefSeq" id="XP_006867539.1"/>
    </source>
</evidence>
<dbReference type="InterPro" id="IPR001497">
    <property type="entry name" value="MethylDNA_cys_MeTrfase_AS"/>
</dbReference>
<dbReference type="PANTHER" id="PTHR46460">
    <property type="entry name" value="METHYLATED-DNA--PROTEIN-CYSTEINE METHYLTRANSFERASE"/>
    <property type="match status" value="1"/>
</dbReference>
<dbReference type="GeneID" id="102822857"/>
<evidence type="ECO:0000256" key="13">
    <source>
        <dbReference type="ARBA" id="ARBA00022833"/>
    </source>
</evidence>
<evidence type="ECO:0000256" key="7">
    <source>
        <dbReference type="ARBA" id="ARBA00015377"/>
    </source>
</evidence>
<evidence type="ECO:0000256" key="12">
    <source>
        <dbReference type="ARBA" id="ARBA00022763"/>
    </source>
</evidence>
<evidence type="ECO:0000256" key="18">
    <source>
        <dbReference type="ARBA" id="ARBA00031621"/>
    </source>
</evidence>
<dbReference type="InterPro" id="IPR036631">
    <property type="entry name" value="MGMT_N_sf"/>
</dbReference>
<dbReference type="InterPro" id="IPR014048">
    <property type="entry name" value="MethylDNA_cys_MeTrfase_DNA-bd"/>
</dbReference>
<comment type="catalytic activity">
    <reaction evidence="19">
        <text>a 6-O-methyl-2'-deoxyguanosine in DNA + L-cysteinyl-[protein] = S-methyl-L-cysteinyl-[protein] + a 2'-deoxyguanosine in DNA</text>
        <dbReference type="Rhea" id="RHEA:24000"/>
        <dbReference type="Rhea" id="RHEA-COMP:10131"/>
        <dbReference type="Rhea" id="RHEA-COMP:10132"/>
        <dbReference type="Rhea" id="RHEA-COMP:11367"/>
        <dbReference type="Rhea" id="RHEA-COMP:11368"/>
        <dbReference type="ChEBI" id="CHEBI:29950"/>
        <dbReference type="ChEBI" id="CHEBI:82612"/>
        <dbReference type="ChEBI" id="CHEBI:85445"/>
        <dbReference type="ChEBI" id="CHEBI:85448"/>
        <dbReference type="EC" id="2.1.1.63"/>
    </reaction>
</comment>
<evidence type="ECO:0000256" key="17">
    <source>
        <dbReference type="ARBA" id="ARBA00030795"/>
    </source>
</evidence>
<comment type="subcellular location">
    <subcellularLocation>
        <location evidence="4">Nucleus</location>
    </subcellularLocation>
</comment>
<dbReference type="GO" id="GO:0032259">
    <property type="term" value="P:methylation"/>
    <property type="evidence" value="ECO:0007669"/>
    <property type="project" value="UniProtKB-KW"/>
</dbReference>
<keyword evidence="12" id="KW-0227">DNA damage</keyword>
<evidence type="ECO:0000256" key="8">
    <source>
        <dbReference type="ARBA" id="ARBA00022553"/>
    </source>
</evidence>
<dbReference type="CDD" id="cd06445">
    <property type="entry name" value="ATase"/>
    <property type="match status" value="1"/>
</dbReference>
<sequence length="208" mass="22244">MYKTCGMNFKVVDSPLGKIEMSGCEKGLHGIKLLGQKTPEVDPSEMPACPAVLGNPEGGPEPLTQCAAWLEAYFRDPASIDTFPVPAFHHPVFQQDSFTRQVLWKLLKAVKVGEVVSYQQLAALAGNPRAARAVGGAMRNNPIPILIPCHRVISSSGTMGGYSGGLTVKQWLLAHEGGPVGAKLGGMQPELGTRCQEMLADVEHVQRG</sequence>
<dbReference type="GO" id="GO:0003677">
    <property type="term" value="F:DNA binding"/>
    <property type="evidence" value="ECO:0007669"/>
    <property type="project" value="UniProtKB-KW"/>
</dbReference>
<dbReference type="Proteomes" id="UP000504623">
    <property type="component" value="Unplaced"/>
</dbReference>
<reference evidence="23" key="1">
    <citation type="submission" date="2025-08" db="UniProtKB">
        <authorList>
            <consortium name="RefSeq"/>
        </authorList>
    </citation>
    <scope>IDENTIFICATION</scope>
    <source>
        <tissue evidence="23">Spleen</tissue>
    </source>
</reference>
<dbReference type="GO" id="GO:0006281">
    <property type="term" value="P:DNA repair"/>
    <property type="evidence" value="ECO:0007669"/>
    <property type="project" value="UniProtKB-KW"/>
</dbReference>
<evidence type="ECO:0000259" key="20">
    <source>
        <dbReference type="Pfam" id="PF01035"/>
    </source>
</evidence>
<comment type="similarity">
    <text evidence="5">Belongs to the MGMT family.</text>
</comment>
<evidence type="ECO:0000313" key="22">
    <source>
        <dbReference type="Proteomes" id="UP000504623"/>
    </source>
</evidence>
<evidence type="ECO:0000259" key="21">
    <source>
        <dbReference type="Pfam" id="PF02870"/>
    </source>
</evidence>
<evidence type="ECO:0000256" key="2">
    <source>
        <dbReference type="ARBA" id="ARBA00001947"/>
    </source>
</evidence>
<name>A0A9B0WRN8_CHRAS</name>
<dbReference type="GO" id="GO:0005654">
    <property type="term" value="C:nucleoplasm"/>
    <property type="evidence" value="ECO:0007669"/>
    <property type="project" value="TreeGrafter"/>
</dbReference>
<evidence type="ECO:0000256" key="16">
    <source>
        <dbReference type="ARBA" id="ARBA00023242"/>
    </source>
</evidence>
<dbReference type="Pfam" id="PF02870">
    <property type="entry name" value="Methyltransf_1N"/>
    <property type="match status" value="1"/>
</dbReference>
<evidence type="ECO:0000256" key="5">
    <source>
        <dbReference type="ARBA" id="ARBA00008711"/>
    </source>
</evidence>
<keyword evidence="22" id="KW-1185">Reference proteome</keyword>
<dbReference type="OrthoDB" id="1907495at2759"/>
<comment type="catalytic activity">
    <reaction evidence="1">
        <text>a 4-O-methyl-thymidine in DNA + L-cysteinyl-[protein] = a thymidine in DNA + S-methyl-L-cysteinyl-[protein]</text>
        <dbReference type="Rhea" id="RHEA:53428"/>
        <dbReference type="Rhea" id="RHEA-COMP:10131"/>
        <dbReference type="Rhea" id="RHEA-COMP:10132"/>
        <dbReference type="Rhea" id="RHEA-COMP:13555"/>
        <dbReference type="Rhea" id="RHEA-COMP:13556"/>
        <dbReference type="ChEBI" id="CHEBI:29950"/>
        <dbReference type="ChEBI" id="CHEBI:82612"/>
        <dbReference type="ChEBI" id="CHEBI:137386"/>
        <dbReference type="ChEBI" id="CHEBI:137387"/>
        <dbReference type="EC" id="2.1.1.63"/>
    </reaction>
</comment>
<keyword evidence="9 23" id="KW-0489">Methyltransferase</keyword>
<comment type="cofactor">
    <cofactor evidence="2">
        <name>Zn(2+)</name>
        <dbReference type="ChEBI" id="CHEBI:29105"/>
    </cofactor>
</comment>
<proteinExistence type="inferred from homology"/>
<dbReference type="PROSITE" id="PS00374">
    <property type="entry name" value="MGMT"/>
    <property type="match status" value="1"/>
</dbReference>
<accession>A0A9B0WRN8</accession>
<evidence type="ECO:0000256" key="11">
    <source>
        <dbReference type="ARBA" id="ARBA00022723"/>
    </source>
</evidence>
<dbReference type="AlphaFoldDB" id="A0A9B0WRN8"/>
<keyword evidence="11" id="KW-0479">Metal-binding</keyword>
<comment type="function">
    <text evidence="3">Involved in the cellular defense against the biological effects of O6-methylguanine (O6-MeG) and O4-methylthymine (O4-MeT) in DNA. Repairs the methylated nucleobase in DNA by stoichiometrically transferring the methyl group to a cysteine residue in the enzyme. This is a suicide reaction: the enzyme is irreversibly inactivated.</text>
</comment>
<dbReference type="Gene3D" id="1.10.10.10">
    <property type="entry name" value="Winged helix-like DNA-binding domain superfamily/Winged helix DNA-binding domain"/>
    <property type="match status" value="1"/>
</dbReference>
<keyword evidence="10" id="KW-0808">Transferase</keyword>
<dbReference type="Gene3D" id="3.30.160.70">
    <property type="entry name" value="Methylated DNA-protein cysteine methyltransferase domain"/>
    <property type="match status" value="1"/>
</dbReference>
<keyword evidence="13" id="KW-0862">Zinc</keyword>
<keyword evidence="14" id="KW-0238">DNA-binding</keyword>
<feature type="domain" description="Methylated-DNA-[protein]-cysteine S-methyltransferase DNA binding" evidence="20">
    <location>
        <begin position="101"/>
        <end position="177"/>
    </location>
</feature>
<evidence type="ECO:0000256" key="15">
    <source>
        <dbReference type="ARBA" id="ARBA00023204"/>
    </source>
</evidence>
<dbReference type="GO" id="GO:0003908">
    <property type="term" value="F:methylated-DNA-[protein]-cysteine S-methyltransferase activity"/>
    <property type="evidence" value="ECO:0007669"/>
    <property type="project" value="UniProtKB-EC"/>
</dbReference>
<gene>
    <name evidence="23" type="primary">MGMT</name>
</gene>
<dbReference type="InterPro" id="IPR036388">
    <property type="entry name" value="WH-like_DNA-bd_sf"/>
</dbReference>
<dbReference type="InterPro" id="IPR036217">
    <property type="entry name" value="MethylDNA_cys_MeTrfase_DNAb"/>
</dbReference>
<dbReference type="CTD" id="4255"/>
<feature type="domain" description="Methylguanine DNA methyltransferase ribonuclease-like" evidence="21">
    <location>
        <begin position="10"/>
        <end position="85"/>
    </location>
</feature>
<keyword evidence="16" id="KW-0539">Nucleus</keyword>
<evidence type="ECO:0000256" key="19">
    <source>
        <dbReference type="ARBA" id="ARBA00049348"/>
    </source>
</evidence>
<keyword evidence="15" id="KW-0234">DNA repair</keyword>
<dbReference type="SUPFAM" id="SSF53155">
    <property type="entry name" value="Methylated DNA-protein cysteine methyltransferase domain"/>
    <property type="match status" value="1"/>
</dbReference>
<dbReference type="GO" id="GO:0046872">
    <property type="term" value="F:metal ion binding"/>
    <property type="evidence" value="ECO:0007669"/>
    <property type="project" value="UniProtKB-KW"/>
</dbReference>
<evidence type="ECO:0000256" key="9">
    <source>
        <dbReference type="ARBA" id="ARBA00022603"/>
    </source>
</evidence>
<keyword evidence="8" id="KW-0597">Phosphoprotein</keyword>
<organism evidence="22 23">
    <name type="scientific">Chrysochloris asiatica</name>
    <name type="common">Cape golden mole</name>
    <dbReference type="NCBI Taxonomy" id="185453"/>
    <lineage>
        <taxon>Eukaryota</taxon>
        <taxon>Metazoa</taxon>
        <taxon>Chordata</taxon>
        <taxon>Craniata</taxon>
        <taxon>Vertebrata</taxon>
        <taxon>Euteleostomi</taxon>
        <taxon>Mammalia</taxon>
        <taxon>Eutheria</taxon>
        <taxon>Afrotheria</taxon>
        <taxon>Chrysochloridae</taxon>
        <taxon>Chrysochlorinae</taxon>
        <taxon>Chrysochloris</taxon>
    </lineage>
</organism>
<protein>
    <recommendedName>
        <fullName evidence="7">Methylated-DNA--protein-cysteine methyltransferase</fullName>
        <ecNumber evidence="6">2.1.1.63</ecNumber>
    </recommendedName>
    <alternativeName>
        <fullName evidence="17">6-O-methylguanine-DNA methyltransferase</fullName>
    </alternativeName>
    <alternativeName>
        <fullName evidence="18">O-6-methylguanine-DNA-alkyltransferase</fullName>
    </alternativeName>
</protein>
<dbReference type="FunFam" id="3.30.160.70:FF:000001">
    <property type="entry name" value="Methylated-DNA--protein-cysteine methyltransferase"/>
    <property type="match status" value="1"/>
</dbReference>
<evidence type="ECO:0000256" key="3">
    <source>
        <dbReference type="ARBA" id="ARBA00003317"/>
    </source>
</evidence>